<evidence type="ECO:0000313" key="13">
    <source>
        <dbReference type="EMBL" id="QCA28936.1"/>
    </source>
</evidence>
<evidence type="ECO:0000256" key="1">
    <source>
        <dbReference type="ARBA" id="ARBA00006711"/>
    </source>
</evidence>
<evidence type="ECO:0000256" key="3">
    <source>
        <dbReference type="ARBA" id="ARBA00013725"/>
    </source>
</evidence>
<evidence type="ECO:0000256" key="11">
    <source>
        <dbReference type="HAMAP-Rule" id="MF_00366"/>
    </source>
</evidence>
<sequence length="99" mass="11407">MMLKPSIDSLLEKVDSKYSLVILASKRAHELELGATPMKEDFYSVKHVGQALEEIEMGDVVVDPNPELKRELQRQKEEMRLADKKRERNELEAKLRAEG</sequence>
<keyword evidence="15" id="KW-1185">Reference proteome</keyword>
<comment type="similarity">
    <text evidence="1 11">Belongs to the RNA polymerase subunit omega family.</text>
</comment>
<reference evidence="13 15" key="2">
    <citation type="journal article" date="2020" name="Int. J. Syst. Evol. Microbiol.">
        <title>Vagococcus xieshaowenii sp. nov., isolated from snow finch (Montifringilla taczanowskii) cloacal content.</title>
        <authorList>
            <person name="Ge Y."/>
            <person name="Yang J."/>
            <person name="Lai X.H."/>
            <person name="Zhang G."/>
            <person name="Jin D."/>
            <person name="Lu S."/>
            <person name="Wang B."/>
            <person name="Huang Y."/>
            <person name="Huang Y."/>
            <person name="Ren Z."/>
            <person name="Zhang X."/>
            <person name="Xu J."/>
        </authorList>
    </citation>
    <scope>NUCLEOTIDE SEQUENCE [LARGE SCALE GENOMIC DNA]</scope>
    <source>
        <strain evidence="13">Personal::cf-49</strain>
        <strain evidence="15">personal::cf-49</strain>
    </source>
</reference>
<dbReference type="HAMAP" id="MF_00366">
    <property type="entry name" value="RNApol_bact_RpoZ"/>
    <property type="match status" value="1"/>
</dbReference>
<dbReference type="InterPro" id="IPR003716">
    <property type="entry name" value="DNA-dir_RNA_pol_omega"/>
</dbReference>
<evidence type="ECO:0000256" key="4">
    <source>
        <dbReference type="ARBA" id="ARBA00022478"/>
    </source>
</evidence>
<dbReference type="EC" id="2.7.7.6" evidence="2 11"/>
<dbReference type="RefSeq" id="WP_135255243.1">
    <property type="nucleotide sequence ID" value="NZ_CP038865.1"/>
</dbReference>
<dbReference type="PANTHER" id="PTHR34476">
    <property type="entry name" value="DNA-DIRECTED RNA POLYMERASE SUBUNIT OMEGA"/>
    <property type="match status" value="1"/>
</dbReference>
<feature type="region of interest" description="Disordered" evidence="12">
    <location>
        <begin position="73"/>
        <end position="99"/>
    </location>
</feature>
<dbReference type="GO" id="GO:0003899">
    <property type="term" value="F:DNA-directed RNA polymerase activity"/>
    <property type="evidence" value="ECO:0007669"/>
    <property type="project" value="UniProtKB-UniRule"/>
</dbReference>
<keyword evidence="6 11" id="KW-0548">Nucleotidyltransferase</keyword>
<accession>A0AAJ5ED69</accession>
<evidence type="ECO:0000313" key="14">
    <source>
        <dbReference type="EMBL" id="TFZ39252.1"/>
    </source>
</evidence>
<dbReference type="AlphaFoldDB" id="A0AAJ5ED69"/>
<evidence type="ECO:0000256" key="2">
    <source>
        <dbReference type="ARBA" id="ARBA00012418"/>
    </source>
</evidence>
<dbReference type="NCBIfam" id="TIGR00690">
    <property type="entry name" value="rpoZ"/>
    <property type="match status" value="1"/>
</dbReference>
<dbReference type="InterPro" id="IPR006110">
    <property type="entry name" value="Pol_omega/Rpo6/RPB6"/>
</dbReference>
<dbReference type="Gene3D" id="3.90.940.10">
    <property type="match status" value="1"/>
</dbReference>
<evidence type="ECO:0000256" key="10">
    <source>
        <dbReference type="ARBA" id="ARBA00048552"/>
    </source>
</evidence>
<dbReference type="SMART" id="SM01409">
    <property type="entry name" value="RNA_pol_Rpb6"/>
    <property type="match status" value="1"/>
</dbReference>
<dbReference type="GO" id="GO:0003677">
    <property type="term" value="F:DNA binding"/>
    <property type="evidence" value="ECO:0007669"/>
    <property type="project" value="UniProtKB-UniRule"/>
</dbReference>
<keyword evidence="4 11" id="KW-0240">DNA-directed RNA polymerase</keyword>
<reference evidence="14 16" key="1">
    <citation type="submission" date="2019-03" db="EMBL/GenBank/DDBJ databases">
        <title>Vagococcus sp. was isolated fron gut of Carduelis flavirostris.</title>
        <authorList>
            <person name="Ge Y."/>
        </authorList>
    </citation>
    <scope>NUCLEOTIDE SEQUENCE [LARGE SCALE GENOMIC DNA]</scope>
    <source>
        <strain evidence="14 16">CF-210</strain>
    </source>
</reference>
<name>A0AAJ5ED69_9ENTE</name>
<evidence type="ECO:0000256" key="7">
    <source>
        <dbReference type="ARBA" id="ARBA00023163"/>
    </source>
</evidence>
<organism evidence="14 16">
    <name type="scientific">Vagococcus xieshaowenii</name>
    <dbReference type="NCBI Taxonomy" id="2562451"/>
    <lineage>
        <taxon>Bacteria</taxon>
        <taxon>Bacillati</taxon>
        <taxon>Bacillota</taxon>
        <taxon>Bacilli</taxon>
        <taxon>Lactobacillales</taxon>
        <taxon>Enterococcaceae</taxon>
        <taxon>Vagococcus</taxon>
    </lineage>
</organism>
<dbReference type="Pfam" id="PF01192">
    <property type="entry name" value="RNA_pol_Rpb6"/>
    <property type="match status" value="1"/>
</dbReference>
<dbReference type="SUPFAM" id="SSF63562">
    <property type="entry name" value="RPB6/omega subunit-like"/>
    <property type="match status" value="1"/>
</dbReference>
<evidence type="ECO:0000256" key="5">
    <source>
        <dbReference type="ARBA" id="ARBA00022679"/>
    </source>
</evidence>
<keyword evidence="7 11" id="KW-0804">Transcription</keyword>
<evidence type="ECO:0000313" key="15">
    <source>
        <dbReference type="Proteomes" id="UP000296883"/>
    </source>
</evidence>
<keyword evidence="5 11" id="KW-0808">Transferase</keyword>
<dbReference type="GO" id="GO:0006351">
    <property type="term" value="P:DNA-templated transcription"/>
    <property type="evidence" value="ECO:0007669"/>
    <property type="project" value="UniProtKB-UniRule"/>
</dbReference>
<evidence type="ECO:0000256" key="9">
    <source>
        <dbReference type="ARBA" id="ARBA00029924"/>
    </source>
</evidence>
<comment type="catalytic activity">
    <reaction evidence="10 11">
        <text>RNA(n) + a ribonucleoside 5'-triphosphate = RNA(n+1) + diphosphate</text>
        <dbReference type="Rhea" id="RHEA:21248"/>
        <dbReference type="Rhea" id="RHEA-COMP:14527"/>
        <dbReference type="Rhea" id="RHEA-COMP:17342"/>
        <dbReference type="ChEBI" id="CHEBI:33019"/>
        <dbReference type="ChEBI" id="CHEBI:61557"/>
        <dbReference type="ChEBI" id="CHEBI:140395"/>
        <dbReference type="EC" id="2.7.7.6"/>
    </reaction>
</comment>
<dbReference type="Proteomes" id="UP000297725">
    <property type="component" value="Unassembled WGS sequence"/>
</dbReference>
<evidence type="ECO:0000313" key="16">
    <source>
        <dbReference type="Proteomes" id="UP000297725"/>
    </source>
</evidence>
<evidence type="ECO:0000256" key="6">
    <source>
        <dbReference type="ARBA" id="ARBA00022695"/>
    </source>
</evidence>
<dbReference type="Proteomes" id="UP000296883">
    <property type="component" value="Chromosome"/>
</dbReference>
<dbReference type="EMBL" id="CP038865">
    <property type="protein sequence ID" value="QCA28936.1"/>
    <property type="molecule type" value="Genomic_DNA"/>
</dbReference>
<evidence type="ECO:0000256" key="8">
    <source>
        <dbReference type="ARBA" id="ARBA00024694"/>
    </source>
</evidence>
<evidence type="ECO:0000256" key="12">
    <source>
        <dbReference type="SAM" id="MobiDB-lite"/>
    </source>
</evidence>
<dbReference type="PANTHER" id="PTHR34476:SF1">
    <property type="entry name" value="DNA-DIRECTED RNA POLYMERASE SUBUNIT OMEGA"/>
    <property type="match status" value="1"/>
</dbReference>
<comment type="function">
    <text evidence="8 11">Promotes RNA polymerase assembly. Latches the N- and C-terminal regions of the beta' subunit thereby facilitating its interaction with the beta and alpha subunits.</text>
</comment>
<protein>
    <recommendedName>
        <fullName evidence="3 11">DNA-directed RNA polymerase subunit omega</fullName>
        <shortName evidence="11">RNAP omega subunit</shortName>
        <ecNumber evidence="2 11">2.7.7.6</ecNumber>
    </recommendedName>
    <alternativeName>
        <fullName evidence="11">RNA polymerase omega subunit</fullName>
    </alternativeName>
    <alternativeName>
        <fullName evidence="9 11">Transcriptase subunit omega</fullName>
    </alternativeName>
</protein>
<dbReference type="GO" id="GO:0000428">
    <property type="term" value="C:DNA-directed RNA polymerase complex"/>
    <property type="evidence" value="ECO:0007669"/>
    <property type="project" value="UniProtKB-KW"/>
</dbReference>
<comment type="subunit">
    <text evidence="11">The RNAP catalytic core consists of 2 alpha, 1 beta, 1 beta' and 1 omega subunit. When a sigma factor is associated with the core the holoenzyme is formed, which can initiate transcription.</text>
</comment>
<dbReference type="EMBL" id="SRHU01000037">
    <property type="protein sequence ID" value="TFZ39252.1"/>
    <property type="molecule type" value="Genomic_DNA"/>
</dbReference>
<proteinExistence type="inferred from homology"/>
<dbReference type="InterPro" id="IPR036161">
    <property type="entry name" value="RPB6/omega-like_sf"/>
</dbReference>
<gene>
    <name evidence="11" type="primary">rpoZ</name>
    <name evidence="14" type="ORF">E4031_09610</name>
    <name evidence="13" type="ORF">E4Z98_06255</name>
</gene>